<dbReference type="Pfam" id="PF09391">
    <property type="entry name" value="DUF2000"/>
    <property type="match status" value="1"/>
</dbReference>
<protein>
    <submittedName>
        <fullName evidence="1">DUF2000 domain-containing protein</fullName>
    </submittedName>
</protein>
<dbReference type="InterPro" id="IPR023476">
    <property type="entry name" value="Pep_tRNA_hydro_II_dom_sf"/>
</dbReference>
<comment type="caution">
    <text evidence="1">The sequence shown here is derived from an EMBL/GenBank/DDBJ whole genome shotgun (WGS) entry which is preliminary data.</text>
</comment>
<gene>
    <name evidence="1" type="ORF">KAK03_24225</name>
</gene>
<reference evidence="1 2" key="1">
    <citation type="submission" date="2021-04" db="EMBL/GenBank/DDBJ databases">
        <title>The genome sequence of Ideonella sp. 3Y2.</title>
        <authorList>
            <person name="Liu Y."/>
        </authorList>
    </citation>
    <scope>NUCLEOTIDE SEQUENCE [LARGE SCALE GENOMIC DNA]</scope>
    <source>
        <strain evidence="1 2">3Y2</strain>
    </source>
</reference>
<keyword evidence="2" id="KW-1185">Reference proteome</keyword>
<dbReference type="SUPFAM" id="SSF102462">
    <property type="entry name" value="Peptidyl-tRNA hydrolase II"/>
    <property type="match status" value="1"/>
</dbReference>
<evidence type="ECO:0000313" key="1">
    <source>
        <dbReference type="EMBL" id="MBQ0933590.1"/>
    </source>
</evidence>
<accession>A0A940YJ84</accession>
<dbReference type="RefSeq" id="WP_210857255.1">
    <property type="nucleotide sequence ID" value="NZ_JAGQDD010000034.1"/>
</dbReference>
<dbReference type="AlphaFoldDB" id="A0A940YJ84"/>
<dbReference type="Proteomes" id="UP000676246">
    <property type="component" value="Unassembled WGS sequence"/>
</dbReference>
<dbReference type="Gene3D" id="3.40.1490.10">
    <property type="entry name" value="Bit1"/>
    <property type="match status" value="1"/>
</dbReference>
<sequence>MNYDYRAKKTVIAIAAELTPGVAGNVIGHLALAVGHRVAAADMGKHPLVDATGVEHAGISRYPVIVVTVKSARLRKLLAEAREVNGLLIADYPEQMLSTGHDDELSTAIASATEESLRYLGVALHGDAEHLKPLTGKFSLWGNNMASTATA</sequence>
<organism evidence="1 2">
    <name type="scientific">Ideonella alba</name>
    <dbReference type="NCBI Taxonomy" id="2824118"/>
    <lineage>
        <taxon>Bacteria</taxon>
        <taxon>Pseudomonadati</taxon>
        <taxon>Pseudomonadota</taxon>
        <taxon>Betaproteobacteria</taxon>
        <taxon>Burkholderiales</taxon>
        <taxon>Sphaerotilaceae</taxon>
        <taxon>Ideonella</taxon>
    </lineage>
</organism>
<dbReference type="PIRSF" id="PIRSF033736">
    <property type="entry name" value="UCP033763"/>
    <property type="match status" value="1"/>
</dbReference>
<name>A0A940YJ84_9BURK</name>
<evidence type="ECO:0000313" key="2">
    <source>
        <dbReference type="Proteomes" id="UP000676246"/>
    </source>
</evidence>
<dbReference type="InterPro" id="IPR018988">
    <property type="entry name" value="DUF2000"/>
</dbReference>
<dbReference type="EMBL" id="JAGQDD010000034">
    <property type="protein sequence ID" value="MBQ0933590.1"/>
    <property type="molecule type" value="Genomic_DNA"/>
</dbReference>
<dbReference type="InterPro" id="IPR017021">
    <property type="entry name" value="UCP033763"/>
</dbReference>
<proteinExistence type="predicted"/>